<organism evidence="1 2">
    <name type="scientific">Candidatus Liberibacter solanacearum</name>
    <dbReference type="NCBI Taxonomy" id="556287"/>
    <lineage>
        <taxon>Bacteria</taxon>
        <taxon>Pseudomonadati</taxon>
        <taxon>Pseudomonadota</taxon>
        <taxon>Alphaproteobacteria</taxon>
        <taxon>Hyphomicrobiales</taxon>
        <taxon>Rhizobiaceae</taxon>
        <taxon>Liberibacter</taxon>
    </lineage>
</organism>
<keyword evidence="2" id="KW-1185">Reference proteome</keyword>
<dbReference type="EMBL" id="JMTK01000002">
    <property type="protein sequence ID" value="KJZ81797.1"/>
    <property type="molecule type" value="Genomic_DNA"/>
</dbReference>
<comment type="caution">
    <text evidence="1">The sequence shown here is derived from an EMBL/GenBank/DDBJ whole genome shotgun (WGS) entry which is preliminary data.</text>
</comment>
<dbReference type="PATRIC" id="fig|556287.9.peg.545"/>
<proteinExistence type="predicted"/>
<evidence type="ECO:0000313" key="1">
    <source>
        <dbReference type="EMBL" id="KJZ81797.1"/>
    </source>
</evidence>
<reference evidence="1 2" key="1">
    <citation type="journal article" date="2015" name="Phytopathology">
        <title>Genomes of Candidatus Liberibacter solanacearum haplotype A from New Zealand and the USA suggest significant genome plasticity in the species.</title>
        <authorList>
            <person name="Thompson S.M."/>
            <person name="Johnson C.P."/>
            <person name="Lu A.Y."/>
            <person name="Frampton R.A."/>
            <person name="Sullivan K.L."/>
            <person name="Fiers M.W."/>
            <person name="Crowhurst R.N."/>
            <person name="Pitman A.R."/>
            <person name="Scott I."/>
            <person name="Gudmestad N.C."/>
            <person name="Smith G.R."/>
        </authorList>
    </citation>
    <scope>NUCLEOTIDE SEQUENCE [LARGE SCALE GENOMIC DNA]</scope>
    <source>
        <strain evidence="1 2">LsoNZ1</strain>
    </source>
</reference>
<gene>
    <name evidence="1" type="ORF">DJ66_0523</name>
</gene>
<protein>
    <submittedName>
        <fullName evidence="1">Uncharacterized protein</fullName>
    </submittedName>
</protein>
<evidence type="ECO:0000313" key="2">
    <source>
        <dbReference type="Proteomes" id="UP000033731"/>
    </source>
</evidence>
<accession>A0A0F4VM89</accession>
<dbReference type="Proteomes" id="UP000033731">
    <property type="component" value="Unassembled WGS sequence"/>
</dbReference>
<name>A0A0F4VM89_9HYPH</name>
<dbReference type="AlphaFoldDB" id="A0A0F4VM89"/>
<sequence>MSIIEDLELTKFFLYNEIDIGGPLAVWKQPELLSDYLSTADSKWVEW</sequence>